<feature type="region of interest" description="Disordered" evidence="6">
    <location>
        <begin position="450"/>
        <end position="500"/>
    </location>
</feature>
<dbReference type="GO" id="GO:0005654">
    <property type="term" value="C:nucleoplasm"/>
    <property type="evidence" value="ECO:0007669"/>
    <property type="project" value="Ensembl"/>
</dbReference>
<dbReference type="GO" id="GO:0071466">
    <property type="term" value="P:cellular response to xenobiotic stimulus"/>
    <property type="evidence" value="ECO:0007669"/>
    <property type="project" value="Ensembl"/>
</dbReference>
<dbReference type="GO" id="GO:0005813">
    <property type="term" value="C:centrosome"/>
    <property type="evidence" value="ECO:0007669"/>
    <property type="project" value="Ensembl"/>
</dbReference>
<dbReference type="SUPFAM" id="SSF46785">
    <property type="entry name" value="Winged helix' DNA-binding domain"/>
    <property type="match status" value="1"/>
</dbReference>
<dbReference type="GO" id="GO:1990086">
    <property type="term" value="P:lens fiber cell apoptotic process"/>
    <property type="evidence" value="ECO:0007669"/>
    <property type="project" value="Ensembl"/>
</dbReference>
<feature type="region of interest" description="Disordered" evidence="6">
    <location>
        <begin position="192"/>
        <end position="237"/>
    </location>
</feature>
<evidence type="ECO:0000256" key="2">
    <source>
        <dbReference type="ARBA" id="ARBA00023015"/>
    </source>
</evidence>
<dbReference type="Pfam" id="PF02319">
    <property type="entry name" value="WHD_E2F_TDP"/>
    <property type="match status" value="1"/>
</dbReference>
<dbReference type="InterPro" id="IPR032198">
    <property type="entry name" value="E2F_CC-MB"/>
</dbReference>
<gene>
    <name evidence="8" type="primary">E2F1</name>
</gene>
<dbReference type="InterPro" id="IPR036390">
    <property type="entry name" value="WH_DNA-bd_sf"/>
</dbReference>
<feature type="region of interest" description="Disordered" evidence="6">
    <location>
        <begin position="111"/>
        <end position="135"/>
    </location>
</feature>
<dbReference type="Ensembl" id="ENSMFAT00000004678.2">
    <property type="protein sequence ID" value="ENSMFAP00000030472.2"/>
    <property type="gene ID" value="ENSMFAG00000042416.2"/>
</dbReference>
<dbReference type="GO" id="GO:0006351">
    <property type="term" value="P:DNA-templated transcription"/>
    <property type="evidence" value="ECO:0007669"/>
    <property type="project" value="Ensembl"/>
</dbReference>
<dbReference type="GO" id="GO:0000981">
    <property type="term" value="F:DNA-binding transcription factor activity, RNA polymerase II-specific"/>
    <property type="evidence" value="ECO:0007669"/>
    <property type="project" value="Ensembl"/>
</dbReference>
<feature type="region of interest" description="Disordered" evidence="6">
    <location>
        <begin position="251"/>
        <end position="278"/>
    </location>
</feature>
<keyword evidence="4 5" id="KW-0804">Transcription</keyword>
<dbReference type="GO" id="GO:0140297">
    <property type="term" value="F:DNA-binding transcription factor binding"/>
    <property type="evidence" value="ECO:0007669"/>
    <property type="project" value="Ensembl"/>
</dbReference>
<dbReference type="InterPro" id="IPR037241">
    <property type="entry name" value="E2F-DP_heterodim"/>
</dbReference>
<dbReference type="AlphaFoldDB" id="A0A2K5W061"/>
<dbReference type="SUPFAM" id="SSF144074">
    <property type="entry name" value="E2F-DP heterodimerization region"/>
    <property type="match status" value="1"/>
</dbReference>
<dbReference type="GO" id="GO:0043065">
    <property type="term" value="P:positive regulation of apoptotic process"/>
    <property type="evidence" value="ECO:0007669"/>
    <property type="project" value="Ensembl"/>
</dbReference>
<keyword evidence="9" id="KW-1185">Reference proteome</keyword>
<proteinExistence type="inferred from homology"/>
<reference evidence="8" key="2">
    <citation type="submission" date="2025-08" db="UniProtKB">
        <authorList>
            <consortium name="Ensembl"/>
        </authorList>
    </citation>
    <scope>IDENTIFICATION</scope>
</reference>
<dbReference type="GO" id="GO:0045599">
    <property type="term" value="P:negative regulation of fat cell differentiation"/>
    <property type="evidence" value="ECO:0007669"/>
    <property type="project" value="Ensembl"/>
</dbReference>
<dbReference type="Proteomes" id="UP000233100">
    <property type="component" value="Chromosome 10"/>
</dbReference>
<dbReference type="GO" id="GO:0000978">
    <property type="term" value="F:RNA polymerase II cis-regulatory region sequence-specific DNA binding"/>
    <property type="evidence" value="ECO:0007669"/>
    <property type="project" value="InterPro"/>
</dbReference>
<dbReference type="GO" id="GO:0005737">
    <property type="term" value="C:cytoplasm"/>
    <property type="evidence" value="ECO:0007669"/>
    <property type="project" value="Ensembl"/>
</dbReference>
<reference evidence="8" key="3">
    <citation type="submission" date="2025-09" db="UniProtKB">
        <authorList>
            <consortium name="Ensembl"/>
        </authorList>
    </citation>
    <scope>IDENTIFICATION</scope>
</reference>
<dbReference type="GO" id="GO:0035189">
    <property type="term" value="C:Rb-E2F complex"/>
    <property type="evidence" value="ECO:0007669"/>
    <property type="project" value="Ensembl"/>
</dbReference>
<feature type="compositionally biased region" description="Low complexity" evidence="6">
    <location>
        <begin position="489"/>
        <end position="500"/>
    </location>
</feature>
<dbReference type="Gene3D" id="6.10.250.540">
    <property type="match status" value="1"/>
</dbReference>
<dbReference type="Gene3D" id="1.10.10.10">
    <property type="entry name" value="Winged helix-like DNA-binding domain superfamily/Winged helix DNA-binding domain"/>
    <property type="match status" value="1"/>
</dbReference>
<keyword evidence="2 5" id="KW-0805">Transcription regulation</keyword>
<reference evidence="8 9" key="1">
    <citation type="submission" date="2013-03" db="EMBL/GenBank/DDBJ databases">
        <authorList>
            <person name="Warren W."/>
            <person name="Wilson R.K."/>
        </authorList>
    </citation>
    <scope>NUCLEOTIDE SEQUENCE</scope>
</reference>
<dbReference type="GO" id="GO:0000122">
    <property type="term" value="P:negative regulation of transcription by RNA polymerase II"/>
    <property type="evidence" value="ECO:0007669"/>
    <property type="project" value="Ensembl"/>
</dbReference>
<dbReference type="STRING" id="9541.ENSMFAP00000030472"/>
<evidence type="ECO:0000313" key="9">
    <source>
        <dbReference type="Proteomes" id="UP000233100"/>
    </source>
</evidence>
<dbReference type="PANTHER" id="PTHR12081:SF43">
    <property type="entry name" value="TRANSCRIPTION FACTOR E2F1"/>
    <property type="match status" value="1"/>
</dbReference>
<dbReference type="SMART" id="SM01372">
    <property type="entry name" value="E2F_TDP"/>
    <property type="match status" value="1"/>
</dbReference>
<dbReference type="InterPro" id="IPR015633">
    <property type="entry name" value="E2F"/>
</dbReference>
<dbReference type="GO" id="GO:0001216">
    <property type="term" value="F:DNA-binding transcription activator activity"/>
    <property type="evidence" value="ECO:0007669"/>
    <property type="project" value="Ensembl"/>
</dbReference>
<accession>A0A2K5W061</accession>
<dbReference type="PANTHER" id="PTHR12081">
    <property type="entry name" value="TRANSCRIPTION FACTOR E2F"/>
    <property type="match status" value="1"/>
</dbReference>
<dbReference type="GO" id="GO:0000077">
    <property type="term" value="P:DNA damage checkpoint signaling"/>
    <property type="evidence" value="ECO:0007669"/>
    <property type="project" value="Ensembl"/>
</dbReference>
<dbReference type="GO" id="GO:0045944">
    <property type="term" value="P:positive regulation of transcription by RNA polymerase II"/>
    <property type="evidence" value="ECO:0007669"/>
    <property type="project" value="Ensembl"/>
</dbReference>
<dbReference type="GO" id="GO:0070345">
    <property type="term" value="P:negative regulation of fat cell proliferation"/>
    <property type="evidence" value="ECO:0007669"/>
    <property type="project" value="Ensembl"/>
</dbReference>
<sequence length="587" mass="62193">KGQWDAGASGRGRAGQGGARVPVSPRLQQGTPGLGRGVRPRLAPSGQSLRAPRPVIGRTAPRRRPIPPLAAGSGALKPIGAAAVVLVTARAANCGGARRLVALSRQKDLARKSGRDFAGSGGRGGAGSSPRRGLPPWARAAAAACHLGRAGRERHGLGRGPCAPALEALLGAGALRLLDSSQIVIISAAQDASAPPAPTGPAAPAAGPCDPDLLLFATPQAPRPTPSAPRPALGRPPVKRRLDLETDHQYLAESSGPARGRGRHPGKGVKSPGEKSRYETSLNLTTKRFLELLSHSADGVVDLNWAAEVLKVQKRRIYDITNVLEGIQLIAKKSKNHIQWLGSHTTVGVSGRLEGLTEDLRQLQESEQQLDHLMNICTTQLRLLSEDTDSQRLAYVTCQDLRSIADPAEQMVMVIKAPPETQLQAVDSSETFQISLKSKQGPIDVFLCPEETVGGISPGKTPSQEATSEEENRATDSATIVSPPPSSPPSSLTTDPSQSLLSLEQEPLLSRMGSLRAPVDEDRLSPLVAADSLLEHVREDFSGLLPEEFISLSPPHEALDYHFGLEEGEGIRDLFDCDFGDLTPLDF</sequence>
<comment type="similarity">
    <text evidence="1 5">Belongs to the E2F/DP family.</text>
</comment>
<dbReference type="GO" id="GO:0072332">
    <property type="term" value="P:intrinsic apoptotic signaling pathway by p53 class mediator"/>
    <property type="evidence" value="ECO:0007669"/>
    <property type="project" value="Ensembl"/>
</dbReference>
<evidence type="ECO:0000256" key="3">
    <source>
        <dbReference type="ARBA" id="ARBA00023125"/>
    </source>
</evidence>
<feature type="region of interest" description="Disordered" evidence="6">
    <location>
        <begin position="1"/>
        <end position="73"/>
    </location>
</feature>
<evidence type="ECO:0000256" key="4">
    <source>
        <dbReference type="ARBA" id="ARBA00023163"/>
    </source>
</evidence>
<evidence type="ECO:0000259" key="7">
    <source>
        <dbReference type="SMART" id="SM01372"/>
    </source>
</evidence>
<dbReference type="InterPro" id="IPR003316">
    <property type="entry name" value="E2F_WHTH_DNA-bd_dom"/>
</dbReference>
<dbReference type="GO" id="GO:0030900">
    <property type="term" value="P:forebrain development"/>
    <property type="evidence" value="ECO:0007669"/>
    <property type="project" value="Ensembl"/>
</dbReference>
<feature type="compositionally biased region" description="Gly residues" evidence="6">
    <location>
        <begin position="9"/>
        <end position="18"/>
    </location>
</feature>
<dbReference type="GeneTree" id="ENSGT00940000159472"/>
<protein>
    <submittedName>
        <fullName evidence="8">E2F transcription factor 1</fullName>
    </submittedName>
</protein>
<keyword evidence="5" id="KW-0539">Nucleus</keyword>
<evidence type="ECO:0000313" key="8">
    <source>
        <dbReference type="Ensembl" id="ENSMFAP00000030472.2"/>
    </source>
</evidence>
<evidence type="ECO:0000256" key="5">
    <source>
        <dbReference type="RuleBase" id="RU003796"/>
    </source>
</evidence>
<dbReference type="Bgee" id="ENSMFAG00000042416">
    <property type="expression patterns" value="Expressed in bone marrow and 4 other cell types or tissues"/>
</dbReference>
<evidence type="ECO:0000256" key="6">
    <source>
        <dbReference type="SAM" id="MobiDB-lite"/>
    </source>
</evidence>
<dbReference type="GO" id="GO:0019805">
    <property type="term" value="P:quinolinate biosynthetic process"/>
    <property type="evidence" value="ECO:0007669"/>
    <property type="project" value="Ensembl"/>
</dbReference>
<dbReference type="Pfam" id="PF16421">
    <property type="entry name" value="E2F_CC-MB"/>
    <property type="match status" value="1"/>
</dbReference>
<feature type="domain" description="E2F/DP family winged-helix DNA-binding" evidence="7">
    <location>
        <begin position="277"/>
        <end position="342"/>
    </location>
</feature>
<dbReference type="VEuPathDB" id="HostDB:ENSMFAG00000042416"/>
<dbReference type="GO" id="GO:2000045">
    <property type="term" value="P:regulation of G1/S transition of mitotic cell cycle"/>
    <property type="evidence" value="ECO:0007669"/>
    <property type="project" value="Ensembl"/>
</dbReference>
<dbReference type="InterPro" id="IPR036388">
    <property type="entry name" value="WH-like_DNA-bd_sf"/>
</dbReference>
<evidence type="ECO:0000256" key="1">
    <source>
        <dbReference type="ARBA" id="ARBA00010940"/>
    </source>
</evidence>
<keyword evidence="3 5" id="KW-0238">DNA-binding</keyword>
<dbReference type="GO" id="GO:0032496">
    <property type="term" value="P:response to lipopolysaccharide"/>
    <property type="evidence" value="ECO:0007669"/>
    <property type="project" value="Ensembl"/>
</dbReference>
<dbReference type="GO" id="GO:0008630">
    <property type="term" value="P:intrinsic apoptotic signaling pathway in response to DNA damage"/>
    <property type="evidence" value="ECO:0007669"/>
    <property type="project" value="Ensembl"/>
</dbReference>
<dbReference type="GO" id="GO:0048255">
    <property type="term" value="P:mRNA stabilization"/>
    <property type="evidence" value="ECO:0007669"/>
    <property type="project" value="Ensembl"/>
</dbReference>
<dbReference type="GO" id="GO:0000785">
    <property type="term" value="C:chromatin"/>
    <property type="evidence" value="ECO:0007669"/>
    <property type="project" value="Ensembl"/>
</dbReference>
<dbReference type="GO" id="GO:0048146">
    <property type="term" value="P:positive regulation of fibroblast proliferation"/>
    <property type="evidence" value="ECO:0007669"/>
    <property type="project" value="Ensembl"/>
</dbReference>
<organism evidence="8 9">
    <name type="scientific">Macaca fascicularis</name>
    <name type="common">Crab-eating macaque</name>
    <name type="synonym">Cynomolgus monkey</name>
    <dbReference type="NCBI Taxonomy" id="9541"/>
    <lineage>
        <taxon>Eukaryota</taxon>
        <taxon>Metazoa</taxon>
        <taxon>Chordata</taxon>
        <taxon>Craniata</taxon>
        <taxon>Vertebrata</taxon>
        <taxon>Euteleostomi</taxon>
        <taxon>Mammalia</taxon>
        <taxon>Eutheria</taxon>
        <taxon>Euarchontoglires</taxon>
        <taxon>Primates</taxon>
        <taxon>Haplorrhini</taxon>
        <taxon>Catarrhini</taxon>
        <taxon>Cercopithecidae</taxon>
        <taxon>Cercopithecinae</taxon>
        <taxon>Macaca</taxon>
    </lineage>
</organism>
<dbReference type="CDD" id="cd14660">
    <property type="entry name" value="E2F_DD"/>
    <property type="match status" value="1"/>
</dbReference>
<dbReference type="GO" id="GO:0046983">
    <property type="term" value="F:protein dimerization activity"/>
    <property type="evidence" value="ECO:0007669"/>
    <property type="project" value="InterPro"/>
</dbReference>
<comment type="subcellular location">
    <subcellularLocation>
        <location evidence="5">Nucleus</location>
    </subcellularLocation>
</comment>
<dbReference type="FunFam" id="1.10.10.10:FF:000008">
    <property type="entry name" value="E2F transcription factor 1"/>
    <property type="match status" value="1"/>
</dbReference>
<dbReference type="GO" id="GO:0043276">
    <property type="term" value="P:anoikis"/>
    <property type="evidence" value="ECO:0007669"/>
    <property type="project" value="Ensembl"/>
</dbReference>
<name>A0A2K5W061_MACFA</name>